<feature type="domain" description="Methyltransferase type 11" evidence="2">
    <location>
        <begin position="72"/>
        <end position="166"/>
    </location>
</feature>
<proteinExistence type="predicted"/>
<keyword evidence="4" id="KW-1185">Reference proteome</keyword>
<evidence type="ECO:0000256" key="1">
    <source>
        <dbReference type="ARBA" id="ARBA00022679"/>
    </source>
</evidence>
<dbReference type="AlphaFoldDB" id="A0A7Y0M0N3"/>
<keyword evidence="3" id="KW-0489">Methyltransferase</keyword>
<dbReference type="Proteomes" id="UP000562124">
    <property type="component" value="Unassembled WGS sequence"/>
</dbReference>
<dbReference type="RefSeq" id="WP_169326011.1">
    <property type="nucleotide sequence ID" value="NZ_JABCJJ010000047.1"/>
</dbReference>
<dbReference type="SUPFAM" id="SSF53335">
    <property type="entry name" value="S-adenosyl-L-methionine-dependent methyltransferases"/>
    <property type="match status" value="1"/>
</dbReference>
<dbReference type="GO" id="GO:0003838">
    <property type="term" value="F:sterol 24-C-methyltransferase activity"/>
    <property type="evidence" value="ECO:0007669"/>
    <property type="project" value="TreeGrafter"/>
</dbReference>
<sequence>MSARQLAWRLCYEALAARSTSAEWSFMNYGFAPLDPGEERVVLQPEDEADRLCLQLYAHVVGGTDLGGTDVLEVGSGRGGGSSYLARYHRPRSVTGVDFSASAIRLSARTRTAPGLRFVRGDALQLPFGAGTFDAVVNVESSHCYASMPAFLAEVRRVLRPGGELLWADLRRAADVPALWAQLAGSGLELVEQRDITAHVLASLRSDNDRKLALIDAWIPRAFHRPFRRFAGIEGTENFRSFERGERAYLSARLVRRDA</sequence>
<dbReference type="PANTHER" id="PTHR44068">
    <property type="entry name" value="ZGC:194242"/>
    <property type="match status" value="1"/>
</dbReference>
<accession>A0A7Y0M0N3</accession>
<dbReference type="GO" id="GO:0016126">
    <property type="term" value="P:sterol biosynthetic process"/>
    <property type="evidence" value="ECO:0007669"/>
    <property type="project" value="TreeGrafter"/>
</dbReference>
<evidence type="ECO:0000259" key="2">
    <source>
        <dbReference type="Pfam" id="PF08241"/>
    </source>
</evidence>
<evidence type="ECO:0000313" key="3">
    <source>
        <dbReference type="EMBL" id="NMR21642.1"/>
    </source>
</evidence>
<evidence type="ECO:0000313" key="4">
    <source>
        <dbReference type="Proteomes" id="UP000562124"/>
    </source>
</evidence>
<dbReference type="InterPro" id="IPR013216">
    <property type="entry name" value="Methyltransf_11"/>
</dbReference>
<dbReference type="PANTHER" id="PTHR44068:SF1">
    <property type="entry name" value="HYPOTHETICAL LOC100005854"/>
    <property type="match status" value="1"/>
</dbReference>
<dbReference type="Gene3D" id="3.40.50.150">
    <property type="entry name" value="Vaccinia Virus protein VP39"/>
    <property type="match status" value="1"/>
</dbReference>
<keyword evidence="1 3" id="KW-0808">Transferase</keyword>
<dbReference type="GO" id="GO:0032259">
    <property type="term" value="P:methylation"/>
    <property type="evidence" value="ECO:0007669"/>
    <property type="project" value="UniProtKB-KW"/>
</dbReference>
<dbReference type="Pfam" id="PF08241">
    <property type="entry name" value="Methyltransf_11"/>
    <property type="match status" value="1"/>
</dbReference>
<dbReference type="EMBL" id="JABCJJ010000047">
    <property type="protein sequence ID" value="NMR21642.1"/>
    <property type="molecule type" value="Genomic_DNA"/>
</dbReference>
<gene>
    <name evidence="3" type="ORF">HIR71_15690</name>
</gene>
<name>A0A7Y0M0N3_CELFI</name>
<dbReference type="InterPro" id="IPR029063">
    <property type="entry name" value="SAM-dependent_MTases_sf"/>
</dbReference>
<organism evidence="3 4">
    <name type="scientific">Cellulomonas fimi</name>
    <dbReference type="NCBI Taxonomy" id="1708"/>
    <lineage>
        <taxon>Bacteria</taxon>
        <taxon>Bacillati</taxon>
        <taxon>Actinomycetota</taxon>
        <taxon>Actinomycetes</taxon>
        <taxon>Micrococcales</taxon>
        <taxon>Cellulomonadaceae</taxon>
        <taxon>Cellulomonas</taxon>
    </lineage>
</organism>
<dbReference type="CDD" id="cd02440">
    <property type="entry name" value="AdoMet_MTases"/>
    <property type="match status" value="1"/>
</dbReference>
<comment type="caution">
    <text evidence="3">The sequence shown here is derived from an EMBL/GenBank/DDBJ whole genome shotgun (WGS) entry which is preliminary data.</text>
</comment>
<protein>
    <submittedName>
        <fullName evidence="3">Class I SAM-dependent methyltransferase</fullName>
    </submittedName>
</protein>
<reference evidence="3 4" key="1">
    <citation type="submission" date="2020-04" db="EMBL/GenBank/DDBJ databases">
        <title>Sequencing and Assembly of C. fimi.</title>
        <authorList>
            <person name="Ramsey A.R."/>
        </authorList>
    </citation>
    <scope>NUCLEOTIDE SEQUENCE [LARGE SCALE GENOMIC DNA]</scope>
    <source>
        <strain evidence="3 4">SB</strain>
    </source>
</reference>
<dbReference type="InterPro" id="IPR050447">
    <property type="entry name" value="Erg6_SMT_methyltransf"/>
</dbReference>